<dbReference type="AlphaFoldDB" id="A0A1B6L1F9"/>
<dbReference type="GO" id="GO:1990130">
    <property type="term" value="C:GATOR1 complex"/>
    <property type="evidence" value="ECO:0007669"/>
    <property type="project" value="TreeGrafter"/>
</dbReference>
<dbReference type="PANTHER" id="PTHR13179">
    <property type="entry name" value="DEP DOMAIN CONTAINING PROTEIN 5"/>
    <property type="match status" value="1"/>
</dbReference>
<dbReference type="GO" id="GO:0010508">
    <property type="term" value="P:positive regulation of autophagy"/>
    <property type="evidence" value="ECO:0007669"/>
    <property type="project" value="TreeGrafter"/>
</dbReference>
<proteinExistence type="predicted"/>
<sequence>PLLKFHNKDANNIADDYSMPHWINLSFFSSNKPVAYSTFIPRIKVPPRISRPGCQGGVRPRFLLLDDDRPTPTTSEEMNAYDDLVWATASLHTSSLNKANRLTKKASVSLLDSSASSKLNKRKMSDPDIHHAEGSGSPPPLTPTVVIAPSRSEDDSTVHTSTLLNTPVDAVKNRGGDVSEGEVRQAATSVGSPGTQGQGIHPPTLRPSRSLINPFDPSHVTIKITSNRRRWSHIFPKGPTGLLIQQHHYQAGPPTDPPASCSPPDQGRVTRSASQANFTDQMLRPRASLASVTSHRKTQTLLWGVTGEQEW</sequence>
<feature type="non-terminal residue" evidence="2">
    <location>
        <position position="1"/>
    </location>
</feature>
<feature type="region of interest" description="Disordered" evidence="1">
    <location>
        <begin position="187"/>
        <end position="213"/>
    </location>
</feature>
<dbReference type="EMBL" id="GEBQ01022471">
    <property type="protein sequence ID" value="JAT17506.1"/>
    <property type="molecule type" value="Transcribed_RNA"/>
</dbReference>
<feature type="non-terminal residue" evidence="2">
    <location>
        <position position="311"/>
    </location>
</feature>
<organism evidence="2">
    <name type="scientific">Graphocephala atropunctata</name>
    <dbReference type="NCBI Taxonomy" id="36148"/>
    <lineage>
        <taxon>Eukaryota</taxon>
        <taxon>Metazoa</taxon>
        <taxon>Ecdysozoa</taxon>
        <taxon>Arthropoda</taxon>
        <taxon>Hexapoda</taxon>
        <taxon>Insecta</taxon>
        <taxon>Pterygota</taxon>
        <taxon>Neoptera</taxon>
        <taxon>Paraneoptera</taxon>
        <taxon>Hemiptera</taxon>
        <taxon>Auchenorrhyncha</taxon>
        <taxon>Membracoidea</taxon>
        <taxon>Cicadellidae</taxon>
        <taxon>Cicadellinae</taxon>
        <taxon>Cicadellini</taxon>
        <taxon>Graphocephala</taxon>
    </lineage>
</organism>
<dbReference type="GO" id="GO:0005096">
    <property type="term" value="F:GTPase activator activity"/>
    <property type="evidence" value="ECO:0007669"/>
    <property type="project" value="InterPro"/>
</dbReference>
<feature type="region of interest" description="Disordered" evidence="1">
    <location>
        <begin position="116"/>
        <end position="143"/>
    </location>
</feature>
<dbReference type="GO" id="GO:1904262">
    <property type="term" value="P:negative regulation of TORC1 signaling"/>
    <property type="evidence" value="ECO:0007669"/>
    <property type="project" value="TreeGrafter"/>
</dbReference>
<protein>
    <submittedName>
        <fullName evidence="2">Uncharacterized protein</fullName>
    </submittedName>
</protein>
<reference evidence="2" key="1">
    <citation type="submission" date="2015-11" db="EMBL/GenBank/DDBJ databases">
        <title>De novo transcriptome assembly of four potential Pierce s Disease insect vectors from Arizona vineyards.</title>
        <authorList>
            <person name="Tassone E.E."/>
        </authorList>
    </citation>
    <scope>NUCLEOTIDE SEQUENCE</scope>
</reference>
<dbReference type="GO" id="GO:0034198">
    <property type="term" value="P:cellular response to amino acid starvation"/>
    <property type="evidence" value="ECO:0007669"/>
    <property type="project" value="TreeGrafter"/>
</dbReference>
<evidence type="ECO:0000313" key="2">
    <source>
        <dbReference type="EMBL" id="JAT17506.1"/>
    </source>
</evidence>
<feature type="region of interest" description="Disordered" evidence="1">
    <location>
        <begin position="248"/>
        <end position="269"/>
    </location>
</feature>
<dbReference type="PANTHER" id="PTHR13179:SF8">
    <property type="entry name" value="GATOR COMPLEX PROTEIN DEPDC5"/>
    <property type="match status" value="1"/>
</dbReference>
<evidence type="ECO:0000256" key="1">
    <source>
        <dbReference type="SAM" id="MobiDB-lite"/>
    </source>
</evidence>
<gene>
    <name evidence="2" type="ORF">g.50020</name>
</gene>
<dbReference type="GO" id="GO:0005765">
    <property type="term" value="C:lysosomal membrane"/>
    <property type="evidence" value="ECO:0007669"/>
    <property type="project" value="TreeGrafter"/>
</dbReference>
<feature type="compositionally biased region" description="Basic and acidic residues" evidence="1">
    <location>
        <begin position="123"/>
        <end position="133"/>
    </location>
</feature>
<accession>A0A1B6L1F9</accession>
<dbReference type="InterPro" id="IPR027244">
    <property type="entry name" value="IML1"/>
</dbReference>
<name>A0A1B6L1F9_9HEMI</name>